<feature type="region of interest" description="Disordered" evidence="1">
    <location>
        <begin position="109"/>
        <end position="179"/>
    </location>
</feature>
<evidence type="ECO:0000313" key="2">
    <source>
        <dbReference type="EMBL" id="BAJ33126.1"/>
    </source>
</evidence>
<protein>
    <submittedName>
        <fullName evidence="2">Putative truncated transcriptional regulator</fullName>
    </submittedName>
</protein>
<accession>E4NJH8</accession>
<feature type="compositionally biased region" description="Gly residues" evidence="1">
    <location>
        <begin position="169"/>
        <end position="179"/>
    </location>
</feature>
<dbReference type="HOGENOM" id="CLU_1501588_0_0_11"/>
<feature type="region of interest" description="Disordered" evidence="1">
    <location>
        <begin position="1"/>
        <end position="69"/>
    </location>
</feature>
<gene>
    <name evidence="2" type="ordered locus">KSE_73710</name>
</gene>
<evidence type="ECO:0000313" key="3">
    <source>
        <dbReference type="Proteomes" id="UP000007076"/>
    </source>
</evidence>
<evidence type="ECO:0000256" key="1">
    <source>
        <dbReference type="SAM" id="MobiDB-lite"/>
    </source>
</evidence>
<dbReference type="AlphaFoldDB" id="E4NJH8"/>
<keyword evidence="3" id="KW-1185">Reference proteome</keyword>
<organism evidence="2 3">
    <name type="scientific">Kitasatospora setae (strain ATCC 33774 / DSM 43861 / JCM 3304 / KCC A-0304 / NBRC 14216 / KM-6054)</name>
    <name type="common">Streptomyces setae</name>
    <dbReference type="NCBI Taxonomy" id="452652"/>
    <lineage>
        <taxon>Bacteria</taxon>
        <taxon>Bacillati</taxon>
        <taxon>Actinomycetota</taxon>
        <taxon>Actinomycetes</taxon>
        <taxon>Kitasatosporales</taxon>
        <taxon>Streptomycetaceae</taxon>
        <taxon>Kitasatospora</taxon>
    </lineage>
</organism>
<dbReference type="STRING" id="452652.KSE_73710"/>
<dbReference type="KEGG" id="ksk:KSE_73710"/>
<name>E4NJH8_KITSK</name>
<dbReference type="EMBL" id="AP010968">
    <property type="protein sequence ID" value="BAJ33126.1"/>
    <property type="molecule type" value="Genomic_DNA"/>
</dbReference>
<dbReference type="Proteomes" id="UP000007076">
    <property type="component" value="Chromosome"/>
</dbReference>
<reference evidence="2 3" key="1">
    <citation type="journal article" date="2010" name="DNA Res.">
        <title>Genome sequence of Kitasatospora setae NBRC 14216T: an evolutionary snapshot of the family Streptomycetaceae.</title>
        <authorList>
            <person name="Ichikawa N."/>
            <person name="Oguchi A."/>
            <person name="Ikeda H."/>
            <person name="Ishikawa J."/>
            <person name="Kitani S."/>
            <person name="Watanabe Y."/>
            <person name="Nakamura S."/>
            <person name="Katano Y."/>
            <person name="Kishi E."/>
            <person name="Sasagawa M."/>
            <person name="Ankai A."/>
            <person name="Fukui S."/>
            <person name="Hashimoto Y."/>
            <person name="Kamata S."/>
            <person name="Otoguro M."/>
            <person name="Tanikawa S."/>
            <person name="Nihira T."/>
            <person name="Horinouchi S."/>
            <person name="Ohnishi Y."/>
            <person name="Hayakawa M."/>
            <person name="Kuzuyama T."/>
            <person name="Arisawa A."/>
            <person name="Nomoto F."/>
            <person name="Miura H."/>
            <person name="Takahashi Y."/>
            <person name="Fujita N."/>
        </authorList>
    </citation>
    <scope>NUCLEOTIDE SEQUENCE [LARGE SCALE GENOMIC DNA]</scope>
    <source>
        <strain evidence="3">ATCC 33774 / DSM 43861 / JCM 3304 / KCC A-0304 / NBRC 14216 / KM-6054</strain>
    </source>
</reference>
<proteinExistence type="predicted"/>
<feature type="compositionally biased region" description="Basic residues" evidence="1">
    <location>
        <begin position="50"/>
        <end position="65"/>
    </location>
</feature>
<sequence length="179" mass="19617">MRTPAPRRPVRAAGARRTQPGRLPAVRLRRPGPAPADPVPPGARLPAGRDRHRPGGPAGRRARPHKPVDVAERAIGVRTPGIDLTPEERFEVVGDVVFDLGHATDAHLRWGDHEGHQGSPARAGWRRLSARGGRRPPRAAPARRRGGRGRRFRRPRPPLRRTRMRTRGAGRGGPGRGSR</sequence>
<feature type="compositionally biased region" description="Pro residues" evidence="1">
    <location>
        <begin position="32"/>
        <end position="43"/>
    </location>
</feature>
<feature type="compositionally biased region" description="Basic residues" evidence="1">
    <location>
        <begin position="124"/>
        <end position="168"/>
    </location>
</feature>